<keyword evidence="2" id="KW-1003">Cell membrane</keyword>
<evidence type="ECO:0000313" key="7">
    <source>
        <dbReference type="EMBL" id="CCH02751.1"/>
    </source>
</evidence>
<keyword evidence="5 6" id="KW-0472">Membrane</keyword>
<sequence>MIAQRIQRELASQKGLVLADQVVVSGSAFLTNLLLARALGAVAYGQFSAVVLCQLFLLSVQQAVGSGIYPIVWANLAPPLRKRYTDGLLYAQLGWLLGLAGLGTLATQLPFFLTGYETGLLVAAGIGTGLYLLQDFLRKLLLTQQRAGRALLLDGLTNAGQLLLLGGSHWLGTLSLLSALWIVGLTFLPSVALGLVGLRPGRFRVASLTLVGQHHRQQGGWMLLSALTQWLAGNFFVLAAGWWLGAAALGALRLAQYIFGLLNVLLQALESYVLPRAAQLAPTPDALITYLRRVLLKSLLGFGPILLLLTIGAEPLLTFAGGADYRAFAYVMYGLTAVYVLVVSSYPIRLLLRVRQLNRHYFVGYALATLGSLSTASWLIGNYGLAGVLAGLFLTQVILLAYWLLVLQHNGLSPWKSFTLFSARPIRPE</sequence>
<feature type="transmembrane region" description="Helical" evidence="6">
    <location>
        <begin position="21"/>
        <end position="43"/>
    </location>
</feature>
<reference evidence="7 8" key="1">
    <citation type="journal article" date="2012" name="J. Bacteriol.">
        <title>Genome Sequence of Fibrella aestuarina BUZ 2T, a Filamentous Marine Bacterium.</title>
        <authorList>
            <person name="Filippini M."/>
            <person name="Qi W."/>
            <person name="Blom J."/>
            <person name="Goesmann A."/>
            <person name="Smits T.H."/>
            <person name="Bagheri H.C."/>
        </authorList>
    </citation>
    <scope>NUCLEOTIDE SEQUENCE [LARGE SCALE GENOMIC DNA]</scope>
    <source>
        <strain evidence="8">BUZ 2T</strain>
    </source>
</reference>
<keyword evidence="3 6" id="KW-0812">Transmembrane</keyword>
<dbReference type="HOGENOM" id="CLU_053815_0_0_10"/>
<dbReference type="RefSeq" id="WP_015333850.1">
    <property type="nucleotide sequence ID" value="NC_020054.1"/>
</dbReference>
<gene>
    <name evidence="7" type="ORF">FAES_4752</name>
</gene>
<evidence type="ECO:0000313" key="8">
    <source>
        <dbReference type="Proteomes" id="UP000011058"/>
    </source>
</evidence>
<dbReference type="InterPro" id="IPR050833">
    <property type="entry name" value="Poly_Biosynth_Transport"/>
</dbReference>
<organism evidence="7 8">
    <name type="scientific">Fibrella aestuarina BUZ 2</name>
    <dbReference type="NCBI Taxonomy" id="1166018"/>
    <lineage>
        <taxon>Bacteria</taxon>
        <taxon>Pseudomonadati</taxon>
        <taxon>Bacteroidota</taxon>
        <taxon>Cytophagia</taxon>
        <taxon>Cytophagales</taxon>
        <taxon>Spirosomataceae</taxon>
        <taxon>Fibrella</taxon>
    </lineage>
</organism>
<feature type="transmembrane region" description="Helical" evidence="6">
    <location>
        <begin position="119"/>
        <end position="138"/>
    </location>
</feature>
<dbReference type="STRING" id="1166018.FAES_4752"/>
<dbReference type="PANTHER" id="PTHR30250">
    <property type="entry name" value="PST FAMILY PREDICTED COLANIC ACID TRANSPORTER"/>
    <property type="match status" value="1"/>
</dbReference>
<evidence type="ECO:0008006" key="9">
    <source>
        <dbReference type="Google" id="ProtNLM"/>
    </source>
</evidence>
<dbReference type="KEGG" id="fae:FAES_4752"/>
<feature type="transmembrane region" description="Helical" evidence="6">
    <location>
        <begin position="254"/>
        <end position="274"/>
    </location>
</feature>
<dbReference type="eggNOG" id="COG2244">
    <property type="taxonomic scope" value="Bacteria"/>
</dbReference>
<feature type="transmembrane region" description="Helical" evidence="6">
    <location>
        <begin position="150"/>
        <end position="172"/>
    </location>
</feature>
<feature type="transmembrane region" description="Helical" evidence="6">
    <location>
        <begin position="294"/>
        <end position="313"/>
    </location>
</feature>
<feature type="transmembrane region" description="Helical" evidence="6">
    <location>
        <begin position="360"/>
        <end position="380"/>
    </location>
</feature>
<name>I0KF48_9BACT</name>
<dbReference type="OrthoDB" id="582032at2"/>
<accession>I0KF48</accession>
<evidence type="ECO:0000256" key="1">
    <source>
        <dbReference type="ARBA" id="ARBA00004651"/>
    </source>
</evidence>
<feature type="transmembrane region" description="Helical" evidence="6">
    <location>
        <begin position="49"/>
        <end position="76"/>
    </location>
</feature>
<dbReference type="AlphaFoldDB" id="I0KF48"/>
<dbReference type="Proteomes" id="UP000011058">
    <property type="component" value="Chromosome"/>
</dbReference>
<evidence type="ECO:0000256" key="5">
    <source>
        <dbReference type="ARBA" id="ARBA00023136"/>
    </source>
</evidence>
<evidence type="ECO:0000256" key="4">
    <source>
        <dbReference type="ARBA" id="ARBA00022989"/>
    </source>
</evidence>
<feature type="transmembrane region" description="Helical" evidence="6">
    <location>
        <begin position="386"/>
        <end position="407"/>
    </location>
</feature>
<comment type="subcellular location">
    <subcellularLocation>
        <location evidence="1">Cell membrane</location>
        <topology evidence="1">Multi-pass membrane protein</topology>
    </subcellularLocation>
</comment>
<feature type="transmembrane region" description="Helical" evidence="6">
    <location>
        <begin position="178"/>
        <end position="198"/>
    </location>
</feature>
<feature type="transmembrane region" description="Helical" evidence="6">
    <location>
        <begin position="219"/>
        <end position="242"/>
    </location>
</feature>
<feature type="transmembrane region" description="Helical" evidence="6">
    <location>
        <begin position="88"/>
        <end position="113"/>
    </location>
</feature>
<keyword evidence="8" id="KW-1185">Reference proteome</keyword>
<evidence type="ECO:0000256" key="3">
    <source>
        <dbReference type="ARBA" id="ARBA00022692"/>
    </source>
</evidence>
<feature type="transmembrane region" description="Helical" evidence="6">
    <location>
        <begin position="325"/>
        <end position="348"/>
    </location>
</feature>
<keyword evidence="4 6" id="KW-1133">Transmembrane helix</keyword>
<dbReference type="GO" id="GO:0005886">
    <property type="term" value="C:plasma membrane"/>
    <property type="evidence" value="ECO:0007669"/>
    <property type="project" value="UniProtKB-SubCell"/>
</dbReference>
<evidence type="ECO:0000256" key="6">
    <source>
        <dbReference type="SAM" id="Phobius"/>
    </source>
</evidence>
<dbReference type="EMBL" id="HE796683">
    <property type="protein sequence ID" value="CCH02751.1"/>
    <property type="molecule type" value="Genomic_DNA"/>
</dbReference>
<proteinExistence type="predicted"/>
<dbReference type="PANTHER" id="PTHR30250:SF11">
    <property type="entry name" value="O-ANTIGEN TRANSPORTER-RELATED"/>
    <property type="match status" value="1"/>
</dbReference>
<evidence type="ECO:0000256" key="2">
    <source>
        <dbReference type="ARBA" id="ARBA00022475"/>
    </source>
</evidence>
<protein>
    <recommendedName>
        <fullName evidence="9">Polysaccharide biosynthesis protein</fullName>
    </recommendedName>
</protein>